<dbReference type="GO" id="GO:0016747">
    <property type="term" value="F:acyltransferase activity, transferring groups other than amino-acyl groups"/>
    <property type="evidence" value="ECO:0007669"/>
    <property type="project" value="InterPro"/>
</dbReference>
<dbReference type="Gene3D" id="3.40.630.30">
    <property type="match status" value="1"/>
</dbReference>
<feature type="domain" description="N-acetyltransferase" evidence="3">
    <location>
        <begin position="1"/>
        <end position="130"/>
    </location>
</feature>
<dbReference type="AlphaFoldDB" id="A0A4Q0S303"/>
<keyword evidence="1" id="KW-0808">Transferase</keyword>
<dbReference type="Proteomes" id="UP000289546">
    <property type="component" value="Unassembled WGS sequence"/>
</dbReference>
<evidence type="ECO:0000256" key="2">
    <source>
        <dbReference type="ARBA" id="ARBA00023315"/>
    </source>
</evidence>
<sequence>MSAVYALRHNVFVVEQGVPEEIEVDEDDMVATHLAAVSDGHVIGTLRILLHGRTAKIGRMAVSASSRTEGIGRELMESAATTASSRGAEEIILGAQLTAYGFYKRLGYMEEGAVFDDGGTPHVMMRKKLQL</sequence>
<gene>
    <name evidence="4" type="ORF">XH99_21135</name>
</gene>
<proteinExistence type="predicted"/>
<dbReference type="InterPro" id="IPR016181">
    <property type="entry name" value="Acyl_CoA_acyltransferase"/>
</dbReference>
<reference evidence="4 5" key="1">
    <citation type="submission" date="2015-04" db="EMBL/GenBank/DDBJ databases">
        <title>Comparative genomics of rhizobia nodulating Arachis hypogaea in China.</title>
        <authorList>
            <person name="Li Y."/>
        </authorList>
    </citation>
    <scope>NUCLEOTIDE SEQUENCE [LARGE SCALE GENOMIC DNA]</scope>
    <source>
        <strain evidence="4 5">CCBAU 51757</strain>
    </source>
</reference>
<name>A0A4Q0S303_9BRAD</name>
<dbReference type="InterPro" id="IPR000182">
    <property type="entry name" value="GNAT_dom"/>
</dbReference>
<dbReference type="EMBL" id="LBJQ01000082">
    <property type="protein sequence ID" value="RXH26430.1"/>
    <property type="molecule type" value="Genomic_DNA"/>
</dbReference>
<evidence type="ECO:0000313" key="4">
    <source>
        <dbReference type="EMBL" id="RXH26430.1"/>
    </source>
</evidence>
<dbReference type="SUPFAM" id="SSF55729">
    <property type="entry name" value="Acyl-CoA N-acyltransferases (Nat)"/>
    <property type="match status" value="1"/>
</dbReference>
<keyword evidence="5" id="KW-1185">Reference proteome</keyword>
<accession>A0A4Q0S303</accession>
<dbReference type="Pfam" id="PF13673">
    <property type="entry name" value="Acetyltransf_10"/>
    <property type="match status" value="1"/>
</dbReference>
<organism evidence="4 5">
    <name type="scientific">Bradyrhizobium nanningense</name>
    <dbReference type="NCBI Taxonomy" id="1325118"/>
    <lineage>
        <taxon>Bacteria</taxon>
        <taxon>Pseudomonadati</taxon>
        <taxon>Pseudomonadota</taxon>
        <taxon>Alphaproteobacteria</taxon>
        <taxon>Hyphomicrobiales</taxon>
        <taxon>Nitrobacteraceae</taxon>
        <taxon>Bradyrhizobium</taxon>
    </lineage>
</organism>
<dbReference type="PROSITE" id="PS51186">
    <property type="entry name" value="GNAT"/>
    <property type="match status" value="1"/>
</dbReference>
<dbReference type="CDD" id="cd04301">
    <property type="entry name" value="NAT_SF"/>
    <property type="match status" value="1"/>
</dbReference>
<keyword evidence="2" id="KW-0012">Acyltransferase</keyword>
<comment type="caution">
    <text evidence="4">The sequence shown here is derived from an EMBL/GenBank/DDBJ whole genome shotgun (WGS) entry which is preliminary data.</text>
</comment>
<evidence type="ECO:0000259" key="3">
    <source>
        <dbReference type="PROSITE" id="PS51186"/>
    </source>
</evidence>
<dbReference type="PANTHER" id="PTHR43877">
    <property type="entry name" value="AMINOALKYLPHOSPHONATE N-ACETYLTRANSFERASE-RELATED-RELATED"/>
    <property type="match status" value="1"/>
</dbReference>
<dbReference type="PANTHER" id="PTHR43877:SF2">
    <property type="entry name" value="AMINOALKYLPHOSPHONATE N-ACETYLTRANSFERASE-RELATED"/>
    <property type="match status" value="1"/>
</dbReference>
<dbReference type="InterPro" id="IPR050832">
    <property type="entry name" value="Bact_Acetyltransf"/>
</dbReference>
<evidence type="ECO:0000256" key="1">
    <source>
        <dbReference type="ARBA" id="ARBA00022679"/>
    </source>
</evidence>
<evidence type="ECO:0000313" key="5">
    <source>
        <dbReference type="Proteomes" id="UP000289546"/>
    </source>
</evidence>
<protein>
    <recommendedName>
        <fullName evidence="3">N-acetyltransferase domain-containing protein</fullName>
    </recommendedName>
</protein>
<dbReference type="OrthoDB" id="9796171at2"/>